<sequence length="231" mass="26322">MDDPALRRAFARHFGVATFLYDHAASALIEPPRAEAWKEANLQNDLLHYLDNLFALIYPPDDEDRDAGPRSDMHFRVALSFADEHCSYVEEIARALEGKVGKGSVFYYKDYISRTTVDDMDTLLQNVYLRQSDLAVTFLSKEYQEKRWCQVEWQAIRERRNSGDKSGVMLCRFDDAEVDGVLPTVHGVHDCRPPQSSQVIADRILQRLEQISHKASSSQSQSGPERKPSTA</sequence>
<comment type="caution">
    <text evidence="3">The sequence shown here is derived from an EMBL/GenBank/DDBJ whole genome shotgun (WGS) entry which is preliminary data.</text>
</comment>
<dbReference type="GO" id="GO:0007165">
    <property type="term" value="P:signal transduction"/>
    <property type="evidence" value="ECO:0007669"/>
    <property type="project" value="InterPro"/>
</dbReference>
<evidence type="ECO:0000313" key="4">
    <source>
        <dbReference type="Proteomes" id="UP000697998"/>
    </source>
</evidence>
<evidence type="ECO:0000313" key="3">
    <source>
        <dbReference type="EMBL" id="MBK7677321.1"/>
    </source>
</evidence>
<evidence type="ECO:0000256" key="1">
    <source>
        <dbReference type="SAM" id="MobiDB-lite"/>
    </source>
</evidence>
<organism evidence="3 4">
    <name type="scientific">Candidatus Accumulibacter proximus</name>
    <dbReference type="NCBI Taxonomy" id="2954385"/>
    <lineage>
        <taxon>Bacteria</taxon>
        <taxon>Pseudomonadati</taxon>
        <taxon>Pseudomonadota</taxon>
        <taxon>Betaproteobacteria</taxon>
        <taxon>Candidatus Accumulibacter</taxon>
    </lineage>
</organism>
<proteinExistence type="predicted"/>
<protein>
    <submittedName>
        <fullName evidence="3">TIR domain-containing protein</fullName>
    </submittedName>
</protein>
<dbReference type="SUPFAM" id="SSF52200">
    <property type="entry name" value="Toll/Interleukin receptor TIR domain"/>
    <property type="match status" value="1"/>
</dbReference>
<dbReference type="EMBL" id="JADJMH010000034">
    <property type="protein sequence ID" value="MBK7677321.1"/>
    <property type="molecule type" value="Genomic_DNA"/>
</dbReference>
<accession>A0A935Q3Y4</accession>
<reference evidence="3 4" key="1">
    <citation type="submission" date="2020-10" db="EMBL/GenBank/DDBJ databases">
        <title>Connecting structure to function with the recovery of over 1000 high-quality activated sludge metagenome-assembled genomes encoding full-length rRNA genes using long-read sequencing.</title>
        <authorList>
            <person name="Singleton C.M."/>
            <person name="Petriglieri F."/>
            <person name="Kristensen J.M."/>
            <person name="Kirkegaard R.H."/>
            <person name="Michaelsen T.Y."/>
            <person name="Andersen M.H."/>
            <person name="Karst S.M."/>
            <person name="Dueholm M.S."/>
            <person name="Nielsen P.H."/>
            <person name="Albertsen M."/>
        </authorList>
    </citation>
    <scope>NUCLEOTIDE SEQUENCE [LARGE SCALE GENOMIC DNA]</scope>
    <source>
        <strain evidence="3">EsbW_18-Q3-R4-48_BATAC.285</strain>
    </source>
</reference>
<feature type="region of interest" description="Disordered" evidence="1">
    <location>
        <begin position="211"/>
        <end position="231"/>
    </location>
</feature>
<dbReference type="Gene3D" id="3.40.50.10140">
    <property type="entry name" value="Toll/interleukin-1 receptor homology (TIR) domain"/>
    <property type="match status" value="1"/>
</dbReference>
<dbReference type="Pfam" id="PF13676">
    <property type="entry name" value="TIR_2"/>
    <property type="match status" value="1"/>
</dbReference>
<gene>
    <name evidence="3" type="ORF">IPJ27_22595</name>
</gene>
<dbReference type="AlphaFoldDB" id="A0A935Q3Y4"/>
<dbReference type="InterPro" id="IPR000157">
    <property type="entry name" value="TIR_dom"/>
</dbReference>
<dbReference type="InterPro" id="IPR035897">
    <property type="entry name" value="Toll_tir_struct_dom_sf"/>
</dbReference>
<feature type="domain" description="TIR" evidence="2">
    <location>
        <begin position="77"/>
        <end position="177"/>
    </location>
</feature>
<evidence type="ECO:0000259" key="2">
    <source>
        <dbReference type="Pfam" id="PF13676"/>
    </source>
</evidence>
<name>A0A935Q3Y4_9PROT</name>
<dbReference type="Proteomes" id="UP000697998">
    <property type="component" value="Unassembled WGS sequence"/>
</dbReference>